<evidence type="ECO:0000259" key="1">
    <source>
        <dbReference type="Pfam" id="PF00078"/>
    </source>
</evidence>
<dbReference type="InterPro" id="IPR043128">
    <property type="entry name" value="Rev_trsase/Diguanyl_cyclase"/>
</dbReference>
<dbReference type="InterPro" id="IPR043502">
    <property type="entry name" value="DNA/RNA_pol_sf"/>
</dbReference>
<dbReference type="InterPro" id="IPR000477">
    <property type="entry name" value="RT_dom"/>
</dbReference>
<organism evidence="2 3">
    <name type="scientific">Cylindrotheca closterium</name>
    <dbReference type="NCBI Taxonomy" id="2856"/>
    <lineage>
        <taxon>Eukaryota</taxon>
        <taxon>Sar</taxon>
        <taxon>Stramenopiles</taxon>
        <taxon>Ochrophyta</taxon>
        <taxon>Bacillariophyta</taxon>
        <taxon>Bacillariophyceae</taxon>
        <taxon>Bacillariophycidae</taxon>
        <taxon>Bacillariales</taxon>
        <taxon>Bacillariaceae</taxon>
        <taxon>Cylindrotheca</taxon>
    </lineage>
</organism>
<dbReference type="PANTHER" id="PTHR33064:SF37">
    <property type="entry name" value="RIBONUCLEASE H"/>
    <property type="match status" value="1"/>
</dbReference>
<dbReference type="SUPFAM" id="SSF56672">
    <property type="entry name" value="DNA/RNA polymerases"/>
    <property type="match status" value="1"/>
</dbReference>
<dbReference type="PANTHER" id="PTHR33064">
    <property type="entry name" value="POL PROTEIN"/>
    <property type="match status" value="1"/>
</dbReference>
<comment type="caution">
    <text evidence="2">The sequence shown here is derived from an EMBL/GenBank/DDBJ whole genome shotgun (WGS) entry which is preliminary data.</text>
</comment>
<dbReference type="InterPro" id="IPR051320">
    <property type="entry name" value="Viral_Replic_Matur_Polypro"/>
</dbReference>
<dbReference type="EMBL" id="CAKOGP040000034">
    <property type="protein sequence ID" value="CAJ1928093.1"/>
    <property type="molecule type" value="Genomic_DNA"/>
</dbReference>
<dbReference type="Gene3D" id="3.30.70.270">
    <property type="match status" value="1"/>
</dbReference>
<name>A0AAD2FD15_9STRA</name>
<reference evidence="2" key="1">
    <citation type="submission" date="2023-08" db="EMBL/GenBank/DDBJ databases">
        <authorList>
            <person name="Audoor S."/>
            <person name="Bilcke G."/>
        </authorList>
    </citation>
    <scope>NUCLEOTIDE SEQUENCE</scope>
</reference>
<evidence type="ECO:0000313" key="3">
    <source>
        <dbReference type="Proteomes" id="UP001295423"/>
    </source>
</evidence>
<dbReference type="Proteomes" id="UP001295423">
    <property type="component" value="Unassembled WGS sequence"/>
</dbReference>
<dbReference type="AlphaFoldDB" id="A0AAD2FD15"/>
<gene>
    <name evidence="2" type="ORF">CYCCA115_LOCUS1398</name>
</gene>
<proteinExistence type="predicted"/>
<accession>A0AAD2FD15</accession>
<evidence type="ECO:0000313" key="2">
    <source>
        <dbReference type="EMBL" id="CAJ1928093.1"/>
    </source>
</evidence>
<sequence length="120" mass="13979">MIKRKVWLLPKIQDILKEQNGYKYFTKLDLLMFLYTFEMDKASKDLCGIVTSFGNYRYTRLPMGVKQSPDIAQAHIEQLLADFEEADVYIDNVGIFSNDWNSHMDSLNLSERQTSCLLLS</sequence>
<protein>
    <recommendedName>
        <fullName evidence="1">Reverse transcriptase domain-containing protein</fullName>
    </recommendedName>
</protein>
<keyword evidence="3" id="KW-1185">Reference proteome</keyword>
<dbReference type="Pfam" id="PF00078">
    <property type="entry name" value="RVT_1"/>
    <property type="match status" value="1"/>
</dbReference>
<feature type="domain" description="Reverse transcriptase" evidence="1">
    <location>
        <begin position="13"/>
        <end position="108"/>
    </location>
</feature>